<comment type="caution">
    <text evidence="2">The sequence shown here is derived from an EMBL/GenBank/DDBJ whole genome shotgun (WGS) entry which is preliminary data.</text>
</comment>
<evidence type="ECO:0000313" key="2">
    <source>
        <dbReference type="EMBL" id="MBB5758531.1"/>
    </source>
</evidence>
<dbReference type="RefSeq" id="WP_183571053.1">
    <property type="nucleotide sequence ID" value="NZ_JACHOP010000014.1"/>
</dbReference>
<keyword evidence="3" id="KW-1185">Reference proteome</keyword>
<evidence type="ECO:0000313" key="3">
    <source>
        <dbReference type="Proteomes" id="UP000583454"/>
    </source>
</evidence>
<dbReference type="Proteomes" id="UP000583454">
    <property type="component" value="Unassembled WGS sequence"/>
</dbReference>
<evidence type="ECO:0000256" key="1">
    <source>
        <dbReference type="SAM" id="Phobius"/>
    </source>
</evidence>
<dbReference type="AlphaFoldDB" id="A0A840ZNQ0"/>
<name>A0A840ZNQ0_9HYPH</name>
<proteinExistence type="predicted"/>
<sequence length="104" mass="11477">MTLATAFLLAISLGVTVFANARFNRLADEARAEWRMKLYAFISNTEWVRLVERPIRRGRAVYRLALPVVATLYVAAAVYLVAVAEPGWVSAARDAWATAGPARP</sequence>
<organism evidence="2 3">
    <name type="scientific">Methylorubrum rhodinum</name>
    <dbReference type="NCBI Taxonomy" id="29428"/>
    <lineage>
        <taxon>Bacteria</taxon>
        <taxon>Pseudomonadati</taxon>
        <taxon>Pseudomonadota</taxon>
        <taxon>Alphaproteobacteria</taxon>
        <taxon>Hyphomicrobiales</taxon>
        <taxon>Methylobacteriaceae</taxon>
        <taxon>Methylorubrum</taxon>
    </lineage>
</organism>
<accession>A0A840ZNQ0</accession>
<keyword evidence="1" id="KW-1133">Transmembrane helix</keyword>
<keyword evidence="1" id="KW-0812">Transmembrane</keyword>
<feature type="transmembrane region" description="Helical" evidence="1">
    <location>
        <begin position="60"/>
        <end position="83"/>
    </location>
</feature>
<gene>
    <name evidence="2" type="ORF">HNR00_003253</name>
</gene>
<protein>
    <submittedName>
        <fullName evidence="2">Uncharacterized protein</fullName>
    </submittedName>
</protein>
<reference evidence="2 3" key="1">
    <citation type="submission" date="2020-08" db="EMBL/GenBank/DDBJ databases">
        <title>Genomic Encyclopedia of Type Strains, Phase IV (KMG-IV): sequencing the most valuable type-strain genomes for metagenomic binning, comparative biology and taxonomic classification.</title>
        <authorList>
            <person name="Goeker M."/>
        </authorList>
    </citation>
    <scope>NUCLEOTIDE SEQUENCE [LARGE SCALE GENOMIC DNA]</scope>
    <source>
        <strain evidence="2 3">DSM 2163</strain>
    </source>
</reference>
<dbReference type="EMBL" id="JACHOP010000014">
    <property type="protein sequence ID" value="MBB5758531.1"/>
    <property type="molecule type" value="Genomic_DNA"/>
</dbReference>
<keyword evidence="1" id="KW-0472">Membrane</keyword>